<dbReference type="Proteomes" id="UP001497392">
    <property type="component" value="Unassembled WGS sequence"/>
</dbReference>
<accession>A0ABP1FP11</accession>
<sequence length="110" mass="12877">MYKELQTDYERNLSWARSLGIDPLAEDFNPSAHAPPELSSWLYLFYSYLKLEEAYAEVAEWLKFVSYRLIDPPPPLKSFTEEAVETWRACTRCFSEFGKPGSRASLHKQY</sequence>
<reference evidence="1 2" key="1">
    <citation type="submission" date="2024-06" db="EMBL/GenBank/DDBJ databases">
        <authorList>
            <person name="Kraege A."/>
            <person name="Thomma B."/>
        </authorList>
    </citation>
    <scope>NUCLEOTIDE SEQUENCE [LARGE SCALE GENOMIC DNA]</scope>
</reference>
<dbReference type="EMBL" id="CAXHTA020000003">
    <property type="protein sequence ID" value="CAL5220384.1"/>
    <property type="molecule type" value="Genomic_DNA"/>
</dbReference>
<proteinExistence type="predicted"/>
<evidence type="ECO:0000313" key="1">
    <source>
        <dbReference type="EMBL" id="CAL5220384.1"/>
    </source>
</evidence>
<keyword evidence="2" id="KW-1185">Reference proteome</keyword>
<protein>
    <submittedName>
        <fullName evidence="1">G2390 protein</fullName>
    </submittedName>
</protein>
<comment type="caution">
    <text evidence="1">The sequence shown here is derived from an EMBL/GenBank/DDBJ whole genome shotgun (WGS) entry which is preliminary data.</text>
</comment>
<gene>
    <name evidence="1" type="primary">g2390</name>
    <name evidence="1" type="ORF">VP750_LOCUS2043</name>
</gene>
<name>A0ABP1FP11_9CHLO</name>
<evidence type="ECO:0000313" key="2">
    <source>
        <dbReference type="Proteomes" id="UP001497392"/>
    </source>
</evidence>
<organism evidence="1 2">
    <name type="scientific">Coccomyxa viridis</name>
    <dbReference type="NCBI Taxonomy" id="1274662"/>
    <lineage>
        <taxon>Eukaryota</taxon>
        <taxon>Viridiplantae</taxon>
        <taxon>Chlorophyta</taxon>
        <taxon>core chlorophytes</taxon>
        <taxon>Trebouxiophyceae</taxon>
        <taxon>Trebouxiophyceae incertae sedis</taxon>
        <taxon>Coccomyxaceae</taxon>
        <taxon>Coccomyxa</taxon>
    </lineage>
</organism>